<dbReference type="InterPro" id="IPR008271">
    <property type="entry name" value="Ser/Thr_kinase_AS"/>
</dbReference>
<accession>A0A0D6QUJ2</accession>
<keyword evidence="13" id="KW-0675">Receptor</keyword>
<evidence type="ECO:0000256" key="6">
    <source>
        <dbReference type="ARBA" id="ARBA00022692"/>
    </source>
</evidence>
<evidence type="ECO:0000256" key="14">
    <source>
        <dbReference type="ARBA" id="ARBA00023180"/>
    </source>
</evidence>
<keyword evidence="9" id="KW-0418">Kinase</keyword>
<evidence type="ECO:0000256" key="12">
    <source>
        <dbReference type="ARBA" id="ARBA00023136"/>
    </source>
</evidence>
<evidence type="ECO:0000256" key="2">
    <source>
        <dbReference type="ARBA" id="ARBA00008536"/>
    </source>
</evidence>
<evidence type="ECO:0000256" key="5">
    <source>
        <dbReference type="ARBA" id="ARBA00022679"/>
    </source>
</evidence>
<dbReference type="InterPro" id="IPR000719">
    <property type="entry name" value="Prot_kinase_dom"/>
</dbReference>
<dbReference type="InterPro" id="IPR017441">
    <property type="entry name" value="Protein_kinase_ATP_BS"/>
</dbReference>
<evidence type="ECO:0000256" key="8">
    <source>
        <dbReference type="ARBA" id="ARBA00022741"/>
    </source>
</evidence>
<dbReference type="GO" id="GO:0004674">
    <property type="term" value="F:protein serine/threonine kinase activity"/>
    <property type="evidence" value="ECO:0007669"/>
    <property type="project" value="UniProtKB-KW"/>
</dbReference>
<evidence type="ECO:0000256" key="11">
    <source>
        <dbReference type="ARBA" id="ARBA00022989"/>
    </source>
</evidence>
<keyword evidence="12" id="KW-0472">Membrane</keyword>
<dbReference type="CDD" id="cd14066">
    <property type="entry name" value="STKc_IRAK"/>
    <property type="match status" value="1"/>
</dbReference>
<proteinExistence type="inferred from homology"/>
<dbReference type="Pfam" id="PF00069">
    <property type="entry name" value="Pkinase"/>
    <property type="match status" value="1"/>
</dbReference>
<comment type="subcellular location">
    <subcellularLocation>
        <location evidence="1">Cell membrane</location>
        <topology evidence="1">Single-pass type I membrane protein</topology>
    </subcellularLocation>
</comment>
<evidence type="ECO:0000259" key="17">
    <source>
        <dbReference type="PROSITE" id="PS50011"/>
    </source>
</evidence>
<comment type="similarity">
    <text evidence="3">In the C-terminal section; belongs to the protein kinase superfamily. Ser/Thr protein kinase family.</text>
</comment>
<dbReference type="FunFam" id="1.10.510.10:FF:000240">
    <property type="entry name" value="Lectin-domain containing receptor kinase A4.3"/>
    <property type="match status" value="1"/>
</dbReference>
<reference evidence="18" key="1">
    <citation type="submission" date="2015-03" db="EMBL/GenBank/DDBJ databases">
        <title>A transcriptome of Araucaria cunninghamii, an australian fine timber species.</title>
        <authorList>
            <person name="Jing Yi C.J.Y."/>
            <person name="Yin San L.Y.S."/>
            <person name="Abdul Karim S.S."/>
            <person name="Wan Azmi N.N."/>
            <person name="Hercus R.R."/>
            <person name="Croft L.L."/>
        </authorList>
    </citation>
    <scope>NUCLEOTIDE SEQUENCE</scope>
    <source>
        <strain evidence="18">MI0301</strain>
        <tissue evidence="18">Leaf</tissue>
    </source>
</reference>
<dbReference type="PROSITE" id="PS00108">
    <property type="entry name" value="PROTEIN_KINASE_ST"/>
    <property type="match status" value="1"/>
</dbReference>
<dbReference type="PROSITE" id="PS50011">
    <property type="entry name" value="PROTEIN_KINASE_DOM"/>
    <property type="match status" value="1"/>
</dbReference>
<dbReference type="SUPFAM" id="SSF56112">
    <property type="entry name" value="Protein kinase-like (PK-like)"/>
    <property type="match status" value="1"/>
</dbReference>
<comment type="similarity">
    <text evidence="2">In the N-terminal section; belongs to the leguminous lectin family.</text>
</comment>
<dbReference type="PROSITE" id="PS00107">
    <property type="entry name" value="PROTEIN_KINASE_ATP"/>
    <property type="match status" value="1"/>
</dbReference>
<keyword evidence="14" id="KW-0325">Glycoprotein</keyword>
<keyword evidence="4" id="KW-1003">Cell membrane</keyword>
<evidence type="ECO:0000256" key="9">
    <source>
        <dbReference type="ARBA" id="ARBA00022777"/>
    </source>
</evidence>
<keyword evidence="16" id="KW-0723">Serine/threonine-protein kinase</keyword>
<evidence type="ECO:0000256" key="1">
    <source>
        <dbReference type="ARBA" id="ARBA00004251"/>
    </source>
</evidence>
<sequence>MIALLCIQEDPDLRPPASRVSVMLSTKEVEIPTAPVQLPLELNNVYYSTLPTMSRTIIGHSFPSSQIDFSIQELEIATNGFQCKLGEGRFGSVSKGILANGRQVVVKKARKETTGFMNELKSIAKLHHRNILELVGFCSESEELMLVYDYMPNGTLSDFLFDPIKKQVLDWRRRFNVILEVISALAYLYERAGADKRIVHRDIKPANILLDENFSARISDFTLAVALQNNMDESTPLAGTLGYIAPECIVGGHLTEKADIYSFGILVLNVVSGKTCLEFTSLDDGLHNLVEREENGFIELIDPELVKDPGFDSGDILRAIIIALLCLQIDPDLRPPASQVLVMLSTKEMEIPTAPDNVHYAIPQELNNVYYLIPSSAIQHFSEFDCRDDIFRG</sequence>
<evidence type="ECO:0000256" key="4">
    <source>
        <dbReference type="ARBA" id="ARBA00022475"/>
    </source>
</evidence>
<keyword evidence="8 15" id="KW-0547">Nucleotide-binding</keyword>
<keyword evidence="10 15" id="KW-0067">ATP-binding</keyword>
<keyword evidence="11" id="KW-1133">Transmembrane helix</keyword>
<comment type="similarity">
    <text evidence="16">Belongs to the protein kinase superfamily.</text>
</comment>
<keyword evidence="6" id="KW-0812">Transmembrane</keyword>
<evidence type="ECO:0000256" key="13">
    <source>
        <dbReference type="ARBA" id="ARBA00023170"/>
    </source>
</evidence>
<dbReference type="InterPro" id="IPR011009">
    <property type="entry name" value="Kinase-like_dom_sf"/>
</dbReference>
<dbReference type="Gene3D" id="3.30.200.20">
    <property type="entry name" value="Phosphorylase Kinase, domain 1"/>
    <property type="match status" value="1"/>
</dbReference>
<evidence type="ECO:0000256" key="7">
    <source>
        <dbReference type="ARBA" id="ARBA00022729"/>
    </source>
</evidence>
<evidence type="ECO:0000313" key="18">
    <source>
        <dbReference type="EMBL" id="JAG93395.1"/>
    </source>
</evidence>
<dbReference type="PANTHER" id="PTHR47973">
    <property type="entry name" value="CYSTEINE-RICH RECEPTOR-LIKE PROTEIN KINASE 3"/>
    <property type="match status" value="1"/>
</dbReference>
<dbReference type="InterPro" id="IPR052059">
    <property type="entry name" value="CR_Ser/Thr_kinase"/>
</dbReference>
<evidence type="ECO:0000256" key="10">
    <source>
        <dbReference type="ARBA" id="ARBA00022840"/>
    </source>
</evidence>
<organism evidence="18">
    <name type="scientific">Araucaria cunninghamii</name>
    <name type="common">Hoop pine</name>
    <name type="synonym">Moreton Bay pine</name>
    <dbReference type="NCBI Taxonomy" id="56994"/>
    <lineage>
        <taxon>Eukaryota</taxon>
        <taxon>Viridiplantae</taxon>
        <taxon>Streptophyta</taxon>
        <taxon>Embryophyta</taxon>
        <taxon>Tracheophyta</taxon>
        <taxon>Spermatophyta</taxon>
        <taxon>Pinopsida</taxon>
        <taxon>Pinidae</taxon>
        <taxon>Conifers II</taxon>
        <taxon>Araucariales</taxon>
        <taxon>Araucariaceae</taxon>
        <taxon>Araucaria</taxon>
    </lineage>
</organism>
<dbReference type="SMART" id="SM00220">
    <property type="entry name" value="S_TKc"/>
    <property type="match status" value="1"/>
</dbReference>
<evidence type="ECO:0000256" key="16">
    <source>
        <dbReference type="RuleBase" id="RU000304"/>
    </source>
</evidence>
<dbReference type="Gene3D" id="1.10.510.10">
    <property type="entry name" value="Transferase(Phosphotransferase) domain 1"/>
    <property type="match status" value="1"/>
</dbReference>
<dbReference type="GO" id="GO:0005524">
    <property type="term" value="F:ATP binding"/>
    <property type="evidence" value="ECO:0007669"/>
    <property type="project" value="UniProtKB-UniRule"/>
</dbReference>
<evidence type="ECO:0000256" key="15">
    <source>
        <dbReference type="PROSITE-ProRule" id="PRU10141"/>
    </source>
</evidence>
<name>A0A0D6QUJ2_ARACU</name>
<dbReference type="GO" id="GO:0002229">
    <property type="term" value="P:defense response to oomycetes"/>
    <property type="evidence" value="ECO:0007669"/>
    <property type="project" value="UniProtKB-ARBA"/>
</dbReference>
<feature type="domain" description="Protein kinase" evidence="17">
    <location>
        <begin position="79"/>
        <end position="362"/>
    </location>
</feature>
<evidence type="ECO:0000256" key="3">
    <source>
        <dbReference type="ARBA" id="ARBA00010217"/>
    </source>
</evidence>
<protein>
    <recommendedName>
        <fullName evidence="17">Protein kinase domain-containing protein</fullName>
    </recommendedName>
</protein>
<keyword evidence="5" id="KW-0808">Transferase</keyword>
<dbReference type="EMBL" id="GCKF01046954">
    <property type="protein sequence ID" value="JAG93395.1"/>
    <property type="molecule type" value="Transcribed_RNA"/>
</dbReference>
<dbReference type="GO" id="GO:0005886">
    <property type="term" value="C:plasma membrane"/>
    <property type="evidence" value="ECO:0007669"/>
    <property type="project" value="UniProtKB-SubCell"/>
</dbReference>
<feature type="binding site" evidence="15">
    <location>
        <position position="108"/>
    </location>
    <ligand>
        <name>ATP</name>
        <dbReference type="ChEBI" id="CHEBI:30616"/>
    </ligand>
</feature>
<keyword evidence="7" id="KW-0732">Signal</keyword>
<dbReference type="AlphaFoldDB" id="A0A0D6QUJ2"/>